<organism evidence="2 3">
    <name type="scientific">Cellulophaga baltica 18</name>
    <dbReference type="NCBI Taxonomy" id="1348584"/>
    <lineage>
        <taxon>Bacteria</taxon>
        <taxon>Pseudomonadati</taxon>
        <taxon>Bacteroidota</taxon>
        <taxon>Flavobacteriia</taxon>
        <taxon>Flavobacteriales</taxon>
        <taxon>Flavobacteriaceae</taxon>
        <taxon>Cellulophaga</taxon>
    </lineage>
</organism>
<protein>
    <recommendedName>
        <fullName evidence="4">DUF4861 domain-containing protein</fullName>
    </recommendedName>
</protein>
<dbReference type="InterPro" id="IPR032342">
    <property type="entry name" value="DUF4861"/>
</dbReference>
<dbReference type="Proteomes" id="UP000030786">
    <property type="component" value="Chromosome"/>
</dbReference>
<evidence type="ECO:0000256" key="1">
    <source>
        <dbReference type="SAM" id="SignalP"/>
    </source>
</evidence>
<proteinExistence type="predicted"/>
<evidence type="ECO:0000313" key="3">
    <source>
        <dbReference type="Proteomes" id="UP000030786"/>
    </source>
</evidence>
<evidence type="ECO:0008006" key="4">
    <source>
        <dbReference type="Google" id="ProtNLM"/>
    </source>
</evidence>
<dbReference type="EMBL" id="CP009976">
    <property type="protein sequence ID" value="AIZ43032.1"/>
    <property type="molecule type" value="Genomic_DNA"/>
</dbReference>
<gene>
    <name evidence="2" type="ORF">M666_16600</name>
</gene>
<dbReference type="Pfam" id="PF16153">
    <property type="entry name" value="DUF4861"/>
    <property type="match status" value="1"/>
</dbReference>
<dbReference type="AlphaFoldDB" id="A0AAU8RI29"/>
<keyword evidence="1" id="KW-0732">Signal</keyword>
<dbReference type="KEGG" id="cbat:M666_16600"/>
<dbReference type="RefSeq" id="WP_029446774.1">
    <property type="nucleotide sequence ID" value="NZ_CP009976.1"/>
</dbReference>
<name>A0AAU8RI29_9FLAO</name>
<reference evidence="2 3" key="1">
    <citation type="journal article" date="2014" name="Environ. Microbiol.">
        <title>Contrasting genomic patterns and infection strategies of two co-existing Bacteroidetes podovirus genera.</title>
        <authorList>
            <person name="Holmfeldt K."/>
            <person name="Howard-Varona C."/>
            <person name="Solonenko N."/>
            <person name="Sullivan M.B."/>
        </authorList>
    </citation>
    <scope>NUCLEOTIDE SEQUENCE [LARGE SCALE GENOMIC DNA]</scope>
    <source>
        <strain evidence="2 3">18</strain>
    </source>
</reference>
<feature type="signal peptide" evidence="1">
    <location>
        <begin position="1"/>
        <end position="22"/>
    </location>
</feature>
<evidence type="ECO:0000313" key="2">
    <source>
        <dbReference type="EMBL" id="AIZ43032.1"/>
    </source>
</evidence>
<sequence length="388" mass="43318">MKSALFLLLLLSALQCTYPQNASPQENVTIAIMVENPLPIIRTNETITLSAPFIKAHFTNATLTHIQVEDLKTHTFLTTQAMDYNEDGDPEEFIFQSDFAPNEQRSFELSLFNKAAVTSAIVAAAYLPTPEGMEDFTWENDFIGYRFYGQERALKQGTGIAMDVWCKRVPEILIEKWYAPSQSYHVDTGYGADHYSSGKNQGCGGTGIFTNDSIYFSNAFYDQHIIANGPIRTVFELKFTGWTLDDDLLEIKRVTLDAGHYFNKIESTYTTDIAALGYTHAVGFVQRDDSYTRIEQDLGWLASWESLGEGKGNLGTGFIAAPDAIVKIDTINNHLVSLLQAKPQTGISYYTGAAWDQFGAIPSKEAWLHYIAQQAECIQNPCVITVKE</sequence>
<accession>A0AAU8RI29</accession>
<dbReference type="GeneID" id="78062330"/>
<feature type="chain" id="PRO_5043448426" description="DUF4861 domain-containing protein" evidence="1">
    <location>
        <begin position="23"/>
        <end position="388"/>
    </location>
</feature>